<dbReference type="EMBL" id="JBHSBU010000001">
    <property type="protein sequence ID" value="MFC4159495.1"/>
    <property type="molecule type" value="Genomic_DNA"/>
</dbReference>
<dbReference type="InterPro" id="IPR013216">
    <property type="entry name" value="Methyltransf_11"/>
</dbReference>
<protein>
    <recommendedName>
        <fullName evidence="3 8">Malonyl-[acyl-carrier protein] O-methyltransferase</fullName>
        <shortName evidence="8">Malonyl-ACP O-methyltransferase</shortName>
        <ecNumber evidence="3 8">2.1.1.197</ecNumber>
    </recommendedName>
    <alternativeName>
        <fullName evidence="8">Biotin synthesis protein BioC</fullName>
    </alternativeName>
</protein>
<evidence type="ECO:0000256" key="4">
    <source>
        <dbReference type="ARBA" id="ARBA00022603"/>
    </source>
</evidence>
<dbReference type="InterPro" id="IPR011814">
    <property type="entry name" value="BioC"/>
</dbReference>
<accession>A0ABV8MQF5</accession>
<dbReference type="InterPro" id="IPR029063">
    <property type="entry name" value="SAM-dependent_MTases_sf"/>
</dbReference>
<comment type="function">
    <text evidence="8">Converts the free carboxyl group of a malonyl-thioester to its methyl ester by transfer of a methyl group from S-adenosyl-L-methionine (SAM). It allows to synthesize pimeloyl-ACP via the fatty acid synthetic pathway.</text>
</comment>
<keyword evidence="7 8" id="KW-0093">Biotin biosynthesis</keyword>
<evidence type="ECO:0000313" key="10">
    <source>
        <dbReference type="EMBL" id="MFC4159495.1"/>
    </source>
</evidence>
<evidence type="ECO:0000256" key="3">
    <source>
        <dbReference type="ARBA" id="ARBA00012327"/>
    </source>
</evidence>
<keyword evidence="4 8" id="KW-0489">Methyltransferase</keyword>
<evidence type="ECO:0000313" key="11">
    <source>
        <dbReference type="Proteomes" id="UP001595791"/>
    </source>
</evidence>
<dbReference type="NCBIfam" id="TIGR02072">
    <property type="entry name" value="BioC"/>
    <property type="match status" value="1"/>
</dbReference>
<evidence type="ECO:0000256" key="2">
    <source>
        <dbReference type="ARBA" id="ARBA00004746"/>
    </source>
</evidence>
<keyword evidence="6 8" id="KW-0949">S-adenosyl-L-methionine</keyword>
<evidence type="ECO:0000256" key="6">
    <source>
        <dbReference type="ARBA" id="ARBA00022691"/>
    </source>
</evidence>
<evidence type="ECO:0000256" key="8">
    <source>
        <dbReference type="HAMAP-Rule" id="MF_00835"/>
    </source>
</evidence>
<dbReference type="Proteomes" id="UP001595791">
    <property type="component" value="Unassembled WGS sequence"/>
</dbReference>
<comment type="catalytic activity">
    <reaction evidence="1 8">
        <text>malonyl-[ACP] + S-adenosyl-L-methionine = malonyl-[ACP] methyl ester + S-adenosyl-L-homocysteine</text>
        <dbReference type="Rhea" id="RHEA:17105"/>
        <dbReference type="Rhea" id="RHEA-COMP:9623"/>
        <dbReference type="Rhea" id="RHEA-COMP:9954"/>
        <dbReference type="ChEBI" id="CHEBI:57856"/>
        <dbReference type="ChEBI" id="CHEBI:59789"/>
        <dbReference type="ChEBI" id="CHEBI:78449"/>
        <dbReference type="ChEBI" id="CHEBI:78845"/>
        <dbReference type="EC" id="2.1.1.197"/>
    </reaction>
</comment>
<evidence type="ECO:0000256" key="7">
    <source>
        <dbReference type="ARBA" id="ARBA00022756"/>
    </source>
</evidence>
<dbReference type="Gene3D" id="3.40.50.150">
    <property type="entry name" value="Vaccinia Virus protein VP39"/>
    <property type="match status" value="1"/>
</dbReference>
<keyword evidence="5 8" id="KW-0808">Transferase</keyword>
<evidence type="ECO:0000256" key="5">
    <source>
        <dbReference type="ARBA" id="ARBA00022679"/>
    </source>
</evidence>
<evidence type="ECO:0000259" key="9">
    <source>
        <dbReference type="Pfam" id="PF08241"/>
    </source>
</evidence>
<dbReference type="CDD" id="cd02440">
    <property type="entry name" value="AdoMet_MTases"/>
    <property type="match status" value="1"/>
</dbReference>
<feature type="domain" description="Methyltransferase type 11" evidence="9">
    <location>
        <begin position="52"/>
        <end position="153"/>
    </location>
</feature>
<dbReference type="PANTHER" id="PTHR13090:SF1">
    <property type="entry name" value="ARGININE-HYDROXYLASE NDUFAF5, MITOCHONDRIAL"/>
    <property type="match status" value="1"/>
</dbReference>
<name>A0ABV8MQF5_9NEIS</name>
<dbReference type="SUPFAM" id="SSF53335">
    <property type="entry name" value="S-adenosyl-L-methionine-dependent methyltransferases"/>
    <property type="match status" value="1"/>
</dbReference>
<comment type="similarity">
    <text evidence="8">Belongs to the methyltransferase superfamily.</text>
</comment>
<dbReference type="HAMAP" id="MF_00835">
    <property type="entry name" value="BioC"/>
    <property type="match status" value="1"/>
</dbReference>
<dbReference type="RefSeq" id="WP_378163310.1">
    <property type="nucleotide sequence ID" value="NZ_JBHSBU010000001.1"/>
</dbReference>
<evidence type="ECO:0000256" key="1">
    <source>
        <dbReference type="ARBA" id="ARBA00000852"/>
    </source>
</evidence>
<comment type="pathway">
    <text evidence="2 8">Cofactor biosynthesis; biotin biosynthesis.</text>
</comment>
<comment type="caution">
    <text evidence="10">The sequence shown here is derived from an EMBL/GenBank/DDBJ whole genome shotgun (WGS) entry which is preliminary data.</text>
</comment>
<dbReference type="GO" id="GO:0102130">
    <property type="term" value="F:malonyl-CoA methyltransferase activity"/>
    <property type="evidence" value="ECO:0007669"/>
    <property type="project" value="UniProtKB-EC"/>
</dbReference>
<dbReference type="PANTHER" id="PTHR13090">
    <property type="entry name" value="ARGININE-HYDROXYLASE NDUFAF5, MITOCHONDRIAL"/>
    <property type="match status" value="1"/>
</dbReference>
<organism evidence="10 11">
    <name type="scientific">Chitinimonas lacunae</name>
    <dbReference type="NCBI Taxonomy" id="1963018"/>
    <lineage>
        <taxon>Bacteria</taxon>
        <taxon>Pseudomonadati</taxon>
        <taxon>Pseudomonadota</taxon>
        <taxon>Betaproteobacteria</taxon>
        <taxon>Neisseriales</taxon>
        <taxon>Chitinibacteraceae</taxon>
        <taxon>Chitinimonas</taxon>
    </lineage>
</organism>
<sequence length="293" mass="33088">MSEAFYTDKQAVRRSFDRAARSYDGAAVLQREVAERMLDRLQWVKLAPRHILDAGCGTGYAGPRLRQRYEGARLLELDLAPAMLAVARERVGLLGRWFGRAPWQVCGDIEALPLASGSLDLVWSSLALQWVNEPDAAFREFHRVLRPEGLLMFSTFGPDTLQELRAAFAGVDNHTHVNRFIDMHDLGDALSRAGFASPVMDMEKIVLTYEDMRAVMSDLKALGAHNVTLGRRTGLMGKSAWSRAMATYEQLRRDGRLPASYEVVYGHAWKPTPVERRDDGRQVIQFQPKRTDR</sequence>
<dbReference type="EC" id="2.1.1.197" evidence="3 8"/>
<dbReference type="Pfam" id="PF08241">
    <property type="entry name" value="Methyltransf_11"/>
    <property type="match status" value="1"/>
</dbReference>
<keyword evidence="11" id="KW-1185">Reference proteome</keyword>
<proteinExistence type="inferred from homology"/>
<reference evidence="11" key="1">
    <citation type="journal article" date="2019" name="Int. J. Syst. Evol. Microbiol.">
        <title>The Global Catalogue of Microorganisms (GCM) 10K type strain sequencing project: providing services to taxonomists for standard genome sequencing and annotation.</title>
        <authorList>
            <consortium name="The Broad Institute Genomics Platform"/>
            <consortium name="The Broad Institute Genome Sequencing Center for Infectious Disease"/>
            <person name="Wu L."/>
            <person name="Ma J."/>
        </authorList>
    </citation>
    <scope>NUCLEOTIDE SEQUENCE [LARGE SCALE GENOMIC DNA]</scope>
    <source>
        <strain evidence="11">LMG 29894</strain>
    </source>
</reference>
<dbReference type="InterPro" id="IPR050602">
    <property type="entry name" value="Malonyl-ACP_OMT"/>
</dbReference>
<gene>
    <name evidence="8 10" type="primary">bioC</name>
    <name evidence="10" type="ORF">ACFOW7_09030</name>
</gene>
<dbReference type="GO" id="GO:0032259">
    <property type="term" value="P:methylation"/>
    <property type="evidence" value="ECO:0007669"/>
    <property type="project" value="UniProtKB-KW"/>
</dbReference>